<proteinExistence type="predicted"/>
<dbReference type="Proteomes" id="UP000198850">
    <property type="component" value="Unassembled WGS sequence"/>
</dbReference>
<accession>A0A1H4CY08</accession>
<evidence type="ECO:0000313" key="1">
    <source>
        <dbReference type="EMBL" id="SEA65373.1"/>
    </source>
</evidence>
<dbReference type="RefSeq" id="WP_090556379.1">
    <property type="nucleotide sequence ID" value="NZ_FNRA01000004.1"/>
</dbReference>
<dbReference type="AlphaFoldDB" id="A0A1H4CY08"/>
<dbReference type="STRING" id="425514.SAMN05443550_104248"/>
<keyword evidence="2" id="KW-1185">Reference proteome</keyword>
<sequence length="349" mass="40500">MKRKFITILLTTFGSVLLILAVLWNDNSRANNFNRKFIQPQIKFLNGLELEYNTFLSCNTEQGVWMQNRSNPFTIFSIGDSFKQPKKISFFPPKGFNLTRVNYDYGQVDSSTFITNDVGEIVRLNKFESNFYSIPNHRFDSPAILSKNTVFVRSFAKVNSEDRLEITKIIINDSARIQKSYILPKQIDGIFCADGRLRYDKESAKLFYMYYYRGEILCLDTNLKVLYKVKTIDTVRIAKLSLTDNLDVSHTGTRNHGRSLRRTSIMVNKNFSISNNRLYIDSDLKADNQSASDYLNNSSIDVYSIKTGKYLHSFDIGRYKGRKIGQFFVEKDEIFALHQNILVKYSFNE</sequence>
<organism evidence="1 2">
    <name type="scientific">Pedobacter hartonius</name>
    <dbReference type="NCBI Taxonomy" id="425514"/>
    <lineage>
        <taxon>Bacteria</taxon>
        <taxon>Pseudomonadati</taxon>
        <taxon>Bacteroidota</taxon>
        <taxon>Sphingobacteriia</taxon>
        <taxon>Sphingobacteriales</taxon>
        <taxon>Sphingobacteriaceae</taxon>
        <taxon>Pedobacter</taxon>
    </lineage>
</organism>
<evidence type="ECO:0000313" key="2">
    <source>
        <dbReference type="Proteomes" id="UP000198850"/>
    </source>
</evidence>
<dbReference type="OrthoDB" id="673785at2"/>
<dbReference type="EMBL" id="FNRA01000004">
    <property type="protein sequence ID" value="SEA65373.1"/>
    <property type="molecule type" value="Genomic_DNA"/>
</dbReference>
<gene>
    <name evidence="1" type="ORF">SAMN05443550_104248</name>
</gene>
<name>A0A1H4CY08_9SPHI</name>
<protein>
    <submittedName>
        <fullName evidence="1">Uncharacterized protein</fullName>
    </submittedName>
</protein>
<reference evidence="1 2" key="1">
    <citation type="submission" date="2016-10" db="EMBL/GenBank/DDBJ databases">
        <authorList>
            <person name="de Groot N.N."/>
        </authorList>
    </citation>
    <scope>NUCLEOTIDE SEQUENCE [LARGE SCALE GENOMIC DNA]</scope>
    <source>
        <strain evidence="1 2">DSM 19033</strain>
    </source>
</reference>